<dbReference type="Pfam" id="PF07538">
    <property type="entry name" value="ChW"/>
    <property type="match status" value="3"/>
</dbReference>
<reference evidence="2" key="1">
    <citation type="submission" date="2019-10" db="EMBL/GenBank/DDBJ databases">
        <authorList>
            <person name="Ross D.E."/>
            <person name="Gulliver D."/>
        </authorList>
    </citation>
    <scope>NUCLEOTIDE SEQUENCE</scope>
    <source>
        <strain evidence="2">DER-2019</strain>
    </source>
</reference>
<keyword evidence="3" id="KW-1185">Reference proteome</keyword>
<sequence>MKKISASLFTIIMMLLMVGSSNVFANDASAMGVEYRAHIQDVGDYPTDGTWVQGSDQIGTPGLSRRIEGVSIKLTGDIPAGAKIVYNLHIQDYGWICDVNDPSTWQEGPNFAGTTHQCKRIEAIQIKLLDASNHQLAGYSVQYSGHVQDVGDVAMVADGSKLGTEGASQRLECLSVGIVKVADLVPFYVALGAAEEIYANKDDYTPASVAALEKAVHDNPIADSLFNQAAVDAATKAINEALANVIKITKQPVVTQISSTLTVDLADEYNIDTLKGVLARAFKATLGEKTPDVFVESYVSDNPSVTSGELNPGTATIVIPAVTVTGISVAGPYTVTLKVTDTTNYVALRPALAAINAGAYKNTATVANYTGAEITGVTAANLTDVNAQVAADAMSNLGSLNKSQIQASVNKTLKI</sequence>
<dbReference type="AlphaFoldDB" id="A0A923KRL4"/>
<gene>
    <name evidence="2" type="ORF">GH810_03595</name>
</gene>
<dbReference type="EMBL" id="WJBD01000003">
    <property type="protein sequence ID" value="MBC3887392.1"/>
    <property type="molecule type" value="Genomic_DNA"/>
</dbReference>
<dbReference type="Gene3D" id="1.20.1270.90">
    <property type="entry name" value="AF1782-like"/>
    <property type="match status" value="1"/>
</dbReference>
<evidence type="ECO:0000313" key="3">
    <source>
        <dbReference type="Proteomes" id="UP000616595"/>
    </source>
</evidence>
<keyword evidence="1" id="KW-0732">Signal</keyword>
<accession>A0A923KRL4</accession>
<reference evidence="2" key="2">
    <citation type="submission" date="2020-10" db="EMBL/GenBank/DDBJ databases">
        <title>Comparative genomics of the Acetobacterium genus.</title>
        <authorList>
            <person name="Marshall C."/>
            <person name="May H."/>
            <person name="Norman S."/>
        </authorList>
    </citation>
    <scope>NUCLEOTIDE SEQUENCE</scope>
    <source>
        <strain evidence="2">DER-2019</strain>
    </source>
</reference>
<organism evidence="2 3">
    <name type="scientific">Acetobacterium paludosum</name>
    <dbReference type="NCBI Taxonomy" id="52693"/>
    <lineage>
        <taxon>Bacteria</taxon>
        <taxon>Bacillati</taxon>
        <taxon>Bacillota</taxon>
        <taxon>Clostridia</taxon>
        <taxon>Eubacteriales</taxon>
        <taxon>Eubacteriaceae</taxon>
        <taxon>Acetobacterium</taxon>
    </lineage>
</organism>
<dbReference type="RefSeq" id="WP_148565777.1">
    <property type="nucleotide sequence ID" value="NZ_RXYA01000002.1"/>
</dbReference>
<dbReference type="SMART" id="SM00728">
    <property type="entry name" value="ChW"/>
    <property type="match status" value="2"/>
</dbReference>
<feature type="signal peptide" evidence="1">
    <location>
        <begin position="1"/>
        <end position="25"/>
    </location>
</feature>
<dbReference type="OrthoDB" id="154460at2"/>
<evidence type="ECO:0000256" key="1">
    <source>
        <dbReference type="SAM" id="SignalP"/>
    </source>
</evidence>
<feature type="chain" id="PRO_5036790846" evidence="1">
    <location>
        <begin position="26"/>
        <end position="415"/>
    </location>
</feature>
<comment type="caution">
    <text evidence="2">The sequence shown here is derived from an EMBL/GenBank/DDBJ whole genome shotgun (WGS) entry which is preliminary data.</text>
</comment>
<name>A0A923KRL4_9FIRM</name>
<evidence type="ECO:0000313" key="2">
    <source>
        <dbReference type="EMBL" id="MBC3887392.1"/>
    </source>
</evidence>
<protein>
    <submittedName>
        <fullName evidence="2">Uncharacterized protein</fullName>
    </submittedName>
</protein>
<dbReference type="InterPro" id="IPR006637">
    <property type="entry name" value="ChW"/>
</dbReference>
<dbReference type="Proteomes" id="UP000616595">
    <property type="component" value="Unassembled WGS sequence"/>
</dbReference>
<proteinExistence type="predicted"/>